<keyword evidence="2 6" id="KW-0689">Ribosomal protein</keyword>
<comment type="caution">
    <text evidence="6">The sequence shown here is derived from an EMBL/GenBank/DDBJ whole genome shotgun (WGS) entry which is preliminary data.</text>
</comment>
<feature type="domain" description="S1 motif" evidence="5">
    <location>
        <begin position="311"/>
        <end position="380"/>
    </location>
</feature>
<accession>A0A7W9SQY3</accession>
<dbReference type="RefSeq" id="WP_184195199.1">
    <property type="nucleotide sequence ID" value="NZ_JACHGW010000002.1"/>
</dbReference>
<dbReference type="GO" id="GO:0022627">
    <property type="term" value="C:cytosolic small ribosomal subunit"/>
    <property type="evidence" value="ECO:0007669"/>
    <property type="project" value="TreeGrafter"/>
</dbReference>
<feature type="domain" description="S1 motif" evidence="5">
    <location>
        <begin position="52"/>
        <end position="122"/>
    </location>
</feature>
<dbReference type="PROSITE" id="PS50126">
    <property type="entry name" value="S1"/>
    <property type="match status" value="4"/>
</dbReference>
<dbReference type="Proteomes" id="UP000520814">
    <property type="component" value="Unassembled WGS sequence"/>
</dbReference>
<dbReference type="CDD" id="cd04465">
    <property type="entry name" value="S1_RPS1_repeat_ec2_hs2"/>
    <property type="match status" value="1"/>
</dbReference>
<sequence length="496" mass="53990">MNDATPEATIAETSVTTDATEVEQMPPLDEIEVPGGGGDGDFDDSVRELRPGSVVKGTVVHIDSDGILVDVGTKSEGLVRPNEISREPLSREALEAEFPVGSEIRVVVLEEDKHGVIQLSKKRADFEKAWDRVQECLKSGETVMAKVSERVKGGLVVDLGIRGFVPASHVGNGKLKNLDKFVGTEIPLKVLEVDRGARKVVLSNRIATEEEREKQKAETLSNLEEGQVRTGIIRRVTDYGAFVDLGGIDGLLHVSEMSWTRVKHPSDVVKVGQEVQVKILRLGSNEGRVSLGMRQILPDPWESVAEKYRTGDVVEGEVTRPVPFGAFVLLEGGIEGIIPNSELSHRRVARASDVVEAGQIVQVKVVDVRPDERRLTLSLRAMTTREAEPEPRVPAGGGPVAESTGNKKRKKRGRDDDEGGGSGGGGGDYRQYMRSDQFGGLTLGDMFGEMFNKTKAGGKREKRRRVEEEDDDLSDIDGDEPLDVAVADVEEDATEE</sequence>
<dbReference type="InterPro" id="IPR050437">
    <property type="entry name" value="Ribos_protein_bS1-like"/>
</dbReference>
<evidence type="ECO:0000256" key="4">
    <source>
        <dbReference type="SAM" id="MobiDB-lite"/>
    </source>
</evidence>
<dbReference type="AlphaFoldDB" id="A0A7W9SQY3"/>
<evidence type="ECO:0000313" key="6">
    <source>
        <dbReference type="EMBL" id="MBB6050369.1"/>
    </source>
</evidence>
<protein>
    <submittedName>
        <fullName evidence="6">Ribosomal protein S1</fullName>
    </submittedName>
</protein>
<feature type="domain" description="S1 motif" evidence="5">
    <location>
        <begin position="140"/>
        <end position="205"/>
    </location>
</feature>
<dbReference type="InterPro" id="IPR012340">
    <property type="entry name" value="NA-bd_OB-fold"/>
</dbReference>
<dbReference type="CDD" id="cd05688">
    <property type="entry name" value="S1_RPS1_repeat_ec3"/>
    <property type="match status" value="1"/>
</dbReference>
<dbReference type="FunFam" id="2.40.50.140:FF:000051">
    <property type="entry name" value="RNA-binding transcriptional accessory protein"/>
    <property type="match status" value="1"/>
</dbReference>
<feature type="region of interest" description="Disordered" evidence="4">
    <location>
        <begin position="379"/>
        <end position="433"/>
    </location>
</feature>
<dbReference type="GO" id="GO:0003729">
    <property type="term" value="F:mRNA binding"/>
    <property type="evidence" value="ECO:0007669"/>
    <property type="project" value="TreeGrafter"/>
</dbReference>
<feature type="region of interest" description="Disordered" evidence="4">
    <location>
        <begin position="453"/>
        <end position="496"/>
    </location>
</feature>
<dbReference type="InterPro" id="IPR035104">
    <property type="entry name" value="Ribosomal_protein_S1-like"/>
</dbReference>
<dbReference type="PANTHER" id="PTHR10724:SF7">
    <property type="entry name" value="SMALL RIBOSOMAL SUBUNIT PROTEIN BS1C"/>
    <property type="match status" value="1"/>
</dbReference>
<dbReference type="PANTHER" id="PTHR10724">
    <property type="entry name" value="30S RIBOSOMAL PROTEIN S1"/>
    <property type="match status" value="1"/>
</dbReference>
<dbReference type="CDD" id="cd05687">
    <property type="entry name" value="S1_RPS1_repeat_ec1_hs1"/>
    <property type="match status" value="1"/>
</dbReference>
<keyword evidence="3" id="KW-0687">Ribonucleoprotein</keyword>
<reference evidence="6 7" key="1">
    <citation type="submission" date="2020-08" db="EMBL/GenBank/DDBJ databases">
        <title>Genomic Encyclopedia of Type Strains, Phase IV (KMG-IV): sequencing the most valuable type-strain genomes for metagenomic binning, comparative biology and taxonomic classification.</title>
        <authorList>
            <person name="Goeker M."/>
        </authorList>
    </citation>
    <scope>NUCLEOTIDE SEQUENCE [LARGE SCALE GENOMIC DNA]</scope>
    <source>
        <strain evidence="6 7">DSM 23562</strain>
    </source>
</reference>
<organism evidence="6 7">
    <name type="scientific">Armatimonas rosea</name>
    <dbReference type="NCBI Taxonomy" id="685828"/>
    <lineage>
        <taxon>Bacteria</taxon>
        <taxon>Bacillati</taxon>
        <taxon>Armatimonadota</taxon>
        <taxon>Armatimonadia</taxon>
        <taxon>Armatimonadales</taxon>
        <taxon>Armatimonadaceae</taxon>
        <taxon>Armatimonas</taxon>
    </lineage>
</organism>
<evidence type="ECO:0000256" key="2">
    <source>
        <dbReference type="ARBA" id="ARBA00022980"/>
    </source>
</evidence>
<dbReference type="Pfam" id="PF00575">
    <property type="entry name" value="S1"/>
    <property type="match status" value="4"/>
</dbReference>
<dbReference type="InterPro" id="IPR003029">
    <property type="entry name" value="S1_domain"/>
</dbReference>
<dbReference type="NCBIfam" id="NF005208">
    <property type="entry name" value="PRK06676.1"/>
    <property type="match status" value="1"/>
</dbReference>
<dbReference type="SMART" id="SM00316">
    <property type="entry name" value="S1"/>
    <property type="match status" value="4"/>
</dbReference>
<dbReference type="SUPFAM" id="SSF50249">
    <property type="entry name" value="Nucleic acid-binding proteins"/>
    <property type="match status" value="4"/>
</dbReference>
<feature type="compositionally biased region" description="Acidic residues" evidence="4">
    <location>
        <begin position="468"/>
        <end position="496"/>
    </location>
</feature>
<evidence type="ECO:0000313" key="7">
    <source>
        <dbReference type="Proteomes" id="UP000520814"/>
    </source>
</evidence>
<dbReference type="GO" id="GO:0003735">
    <property type="term" value="F:structural constituent of ribosome"/>
    <property type="evidence" value="ECO:0007669"/>
    <property type="project" value="TreeGrafter"/>
</dbReference>
<dbReference type="PRINTS" id="PR00681">
    <property type="entry name" value="RIBOSOMALS1"/>
</dbReference>
<name>A0A7W9SQY3_ARMRO</name>
<evidence type="ECO:0000256" key="1">
    <source>
        <dbReference type="ARBA" id="ARBA00006767"/>
    </source>
</evidence>
<proteinExistence type="inferred from homology"/>
<dbReference type="GO" id="GO:0006412">
    <property type="term" value="P:translation"/>
    <property type="evidence" value="ECO:0007669"/>
    <property type="project" value="TreeGrafter"/>
</dbReference>
<dbReference type="EMBL" id="JACHGW010000002">
    <property type="protein sequence ID" value="MBB6050369.1"/>
    <property type="molecule type" value="Genomic_DNA"/>
</dbReference>
<evidence type="ECO:0000259" key="5">
    <source>
        <dbReference type="PROSITE" id="PS50126"/>
    </source>
</evidence>
<dbReference type="Gene3D" id="2.40.50.140">
    <property type="entry name" value="Nucleic acid-binding proteins"/>
    <property type="match status" value="4"/>
</dbReference>
<gene>
    <name evidence="6" type="ORF">HNQ39_002160</name>
</gene>
<evidence type="ECO:0000256" key="3">
    <source>
        <dbReference type="ARBA" id="ARBA00023274"/>
    </source>
</evidence>
<feature type="domain" description="S1 motif" evidence="5">
    <location>
        <begin position="226"/>
        <end position="294"/>
    </location>
</feature>
<keyword evidence="7" id="KW-1185">Reference proteome</keyword>
<comment type="similarity">
    <text evidence="1">Belongs to the bacterial ribosomal protein bS1 family.</text>
</comment>